<sequence length="56" mass="6262">MRRCVKQLRPGGSATQAMALRSWRCAVDQAMRALLSWGVRCREGVLCAVEVEIVRS</sequence>
<dbReference type="AlphaFoldDB" id="A0A843T8G5"/>
<comment type="caution">
    <text evidence="1">The sequence shown here is derived from an EMBL/GenBank/DDBJ whole genome shotgun (WGS) entry which is preliminary data.</text>
</comment>
<organism evidence="1 2">
    <name type="scientific">Colocasia esculenta</name>
    <name type="common">Wild taro</name>
    <name type="synonym">Arum esculentum</name>
    <dbReference type="NCBI Taxonomy" id="4460"/>
    <lineage>
        <taxon>Eukaryota</taxon>
        <taxon>Viridiplantae</taxon>
        <taxon>Streptophyta</taxon>
        <taxon>Embryophyta</taxon>
        <taxon>Tracheophyta</taxon>
        <taxon>Spermatophyta</taxon>
        <taxon>Magnoliopsida</taxon>
        <taxon>Liliopsida</taxon>
        <taxon>Araceae</taxon>
        <taxon>Aroideae</taxon>
        <taxon>Colocasieae</taxon>
        <taxon>Colocasia</taxon>
    </lineage>
</organism>
<keyword evidence="2" id="KW-1185">Reference proteome</keyword>
<evidence type="ECO:0000313" key="2">
    <source>
        <dbReference type="Proteomes" id="UP000652761"/>
    </source>
</evidence>
<protein>
    <submittedName>
        <fullName evidence="1">Uncharacterized protein</fullName>
    </submittedName>
</protein>
<proteinExistence type="predicted"/>
<reference evidence="1" key="1">
    <citation type="submission" date="2017-07" db="EMBL/GenBank/DDBJ databases">
        <title>Taro Niue Genome Assembly and Annotation.</title>
        <authorList>
            <person name="Atibalentja N."/>
            <person name="Keating K."/>
            <person name="Fields C.J."/>
        </authorList>
    </citation>
    <scope>NUCLEOTIDE SEQUENCE</scope>
    <source>
        <strain evidence="1">Niue_2</strain>
        <tissue evidence="1">Leaf</tissue>
    </source>
</reference>
<gene>
    <name evidence="1" type="ORF">Taro_000631</name>
</gene>
<evidence type="ECO:0000313" key="1">
    <source>
        <dbReference type="EMBL" id="MQL68338.1"/>
    </source>
</evidence>
<dbReference type="EMBL" id="NMUH01000012">
    <property type="protein sequence ID" value="MQL68338.1"/>
    <property type="molecule type" value="Genomic_DNA"/>
</dbReference>
<accession>A0A843T8G5</accession>
<name>A0A843T8G5_COLES</name>
<dbReference type="Proteomes" id="UP000652761">
    <property type="component" value="Unassembled WGS sequence"/>
</dbReference>